<evidence type="ECO:0000313" key="2">
    <source>
        <dbReference type="EMBL" id="OJH34932.1"/>
    </source>
</evidence>
<dbReference type="AlphaFoldDB" id="A0A1L9AY41"/>
<keyword evidence="1" id="KW-0732">Signal</keyword>
<evidence type="ECO:0000313" key="3">
    <source>
        <dbReference type="Proteomes" id="UP000182229"/>
    </source>
</evidence>
<keyword evidence="3" id="KW-1185">Reference proteome</keyword>
<gene>
    <name evidence="2" type="ORF">BON30_40825</name>
</gene>
<proteinExistence type="predicted"/>
<protein>
    <submittedName>
        <fullName evidence="2">Uncharacterized protein</fullName>
    </submittedName>
</protein>
<name>A0A1L9AY41_9BACT</name>
<organism evidence="2 3">
    <name type="scientific">Cystobacter ferrugineus</name>
    <dbReference type="NCBI Taxonomy" id="83449"/>
    <lineage>
        <taxon>Bacteria</taxon>
        <taxon>Pseudomonadati</taxon>
        <taxon>Myxococcota</taxon>
        <taxon>Myxococcia</taxon>
        <taxon>Myxococcales</taxon>
        <taxon>Cystobacterineae</taxon>
        <taxon>Archangiaceae</taxon>
        <taxon>Cystobacter</taxon>
    </lineage>
</organism>
<feature type="chain" id="PRO_5012182864" evidence="1">
    <location>
        <begin position="29"/>
        <end position="301"/>
    </location>
</feature>
<accession>A0A1L9AY41</accession>
<evidence type="ECO:0000256" key="1">
    <source>
        <dbReference type="SAM" id="SignalP"/>
    </source>
</evidence>
<reference evidence="2 3" key="2">
    <citation type="submission" date="2016-12" db="EMBL/GenBank/DDBJ databases">
        <title>Draft Genome Sequence of Cystobacter ferrugineus Strain Cbfe23.</title>
        <authorList>
            <person name="Akbar S."/>
            <person name="Dowd S.E."/>
            <person name="Stevens D.C."/>
        </authorList>
    </citation>
    <scope>NUCLEOTIDE SEQUENCE [LARGE SCALE GENOMIC DNA]</scope>
    <source>
        <strain evidence="2 3">Cbfe23</strain>
    </source>
</reference>
<dbReference type="EMBL" id="MPIN01000016">
    <property type="protein sequence ID" value="OJH34932.1"/>
    <property type="molecule type" value="Genomic_DNA"/>
</dbReference>
<reference evidence="3" key="1">
    <citation type="submission" date="2016-11" db="EMBL/GenBank/DDBJ databases">
        <authorList>
            <person name="Shukria A."/>
            <person name="Stevens D.C."/>
        </authorList>
    </citation>
    <scope>NUCLEOTIDE SEQUENCE [LARGE SCALE GENOMIC DNA]</scope>
    <source>
        <strain evidence="3">Cbfe23</strain>
    </source>
</reference>
<dbReference type="Proteomes" id="UP000182229">
    <property type="component" value="Unassembled WGS sequence"/>
</dbReference>
<feature type="signal peptide" evidence="1">
    <location>
        <begin position="1"/>
        <end position="28"/>
    </location>
</feature>
<comment type="caution">
    <text evidence="2">The sequence shown here is derived from an EMBL/GenBank/DDBJ whole genome shotgun (WGS) entry which is preliminary data.</text>
</comment>
<sequence>MNLTASLRLQLGLSLLLCMAGPTLSTHAGSSTPSESLFTGCTAESIGTEGWSYECRGFNAIISDHPGVSTESVWESSRRTFEGQAAGRMKFEEESAMLSGRKARILRMSAKAPEDQEKSTFAVLSVEGKGGRRVLCKTTLEQQALCGRVLEKLAGNGWRAAPEAGVTVKQPEATLAGREISAPAGCKLLAGDGDGRLECGDGSRLDWAHLPEASRLKTFVRDGVETFKDIGRVPYVESRIPCAIDGVRTECTLLRLLDPAGRRDVYFGGAKVRGLATYISCISGGSSRELPQACQQVLSFR</sequence>